<evidence type="ECO:0000256" key="5">
    <source>
        <dbReference type="ARBA" id="ARBA00023204"/>
    </source>
</evidence>
<dbReference type="EMBL" id="MFJL01000041">
    <property type="protein sequence ID" value="OGG12862.1"/>
    <property type="molecule type" value="Genomic_DNA"/>
</dbReference>
<dbReference type="STRING" id="1798382.A3D77_07130"/>
<dbReference type="NCBIfam" id="TIGR00589">
    <property type="entry name" value="ogt"/>
    <property type="match status" value="1"/>
</dbReference>
<dbReference type="GO" id="GO:0032259">
    <property type="term" value="P:methylation"/>
    <property type="evidence" value="ECO:0007669"/>
    <property type="project" value="UniProtKB-KW"/>
</dbReference>
<proteinExistence type="predicted"/>
<dbReference type="SUPFAM" id="SSF46767">
    <property type="entry name" value="Methylated DNA-protein cysteine methyltransferase, C-terminal domain"/>
    <property type="match status" value="1"/>
</dbReference>
<evidence type="ECO:0000313" key="8">
    <source>
        <dbReference type="EMBL" id="OGG12862.1"/>
    </source>
</evidence>
<dbReference type="InterPro" id="IPR036217">
    <property type="entry name" value="MethylDNA_cys_MeTrfase_DNAb"/>
</dbReference>
<dbReference type="InterPro" id="IPR052520">
    <property type="entry name" value="ATL_DNA_repair"/>
</dbReference>
<protein>
    <submittedName>
        <fullName evidence="8">Cysteine methyltransferase</fullName>
    </submittedName>
</protein>
<reference evidence="8 9" key="1">
    <citation type="journal article" date="2016" name="Nat. Commun.">
        <title>Thousands of microbial genomes shed light on interconnected biogeochemical processes in an aquifer system.</title>
        <authorList>
            <person name="Anantharaman K."/>
            <person name="Brown C.T."/>
            <person name="Hug L.A."/>
            <person name="Sharon I."/>
            <person name="Castelle C.J."/>
            <person name="Probst A.J."/>
            <person name="Thomas B.C."/>
            <person name="Singh A."/>
            <person name="Wilkins M.J."/>
            <person name="Karaoz U."/>
            <person name="Brodie E.L."/>
            <person name="Williams K.H."/>
            <person name="Hubbard S.S."/>
            <person name="Banfield J.F."/>
        </authorList>
    </citation>
    <scope>NUCLEOTIDE SEQUENCE [LARGE SCALE GENOMIC DNA]</scope>
</reference>
<organism evidence="8 9">
    <name type="scientific">Candidatus Gottesmanbacteria bacterium RIFCSPHIGHO2_02_FULL_39_11</name>
    <dbReference type="NCBI Taxonomy" id="1798382"/>
    <lineage>
        <taxon>Bacteria</taxon>
        <taxon>Candidatus Gottesmaniibacteriota</taxon>
    </lineage>
</organism>
<dbReference type="GO" id="GO:0003908">
    <property type="term" value="F:methylated-DNA-[protein]-cysteine S-methyltransferase activity"/>
    <property type="evidence" value="ECO:0007669"/>
    <property type="project" value="UniProtKB-EC"/>
</dbReference>
<evidence type="ECO:0000259" key="7">
    <source>
        <dbReference type="Pfam" id="PF01035"/>
    </source>
</evidence>
<evidence type="ECO:0000256" key="3">
    <source>
        <dbReference type="ARBA" id="ARBA00022679"/>
    </source>
</evidence>
<accession>A0A1F5ZL91</accession>
<dbReference type="Pfam" id="PF01035">
    <property type="entry name" value="DNA_binding_1"/>
    <property type="match status" value="1"/>
</dbReference>
<comment type="catalytic activity">
    <reaction evidence="6">
        <text>a 6-O-methyl-2'-deoxyguanosine in DNA + L-cysteinyl-[protein] = S-methyl-L-cysteinyl-[protein] + a 2'-deoxyguanosine in DNA</text>
        <dbReference type="Rhea" id="RHEA:24000"/>
        <dbReference type="Rhea" id="RHEA-COMP:10131"/>
        <dbReference type="Rhea" id="RHEA-COMP:10132"/>
        <dbReference type="Rhea" id="RHEA-COMP:11367"/>
        <dbReference type="Rhea" id="RHEA-COMP:11368"/>
        <dbReference type="ChEBI" id="CHEBI:29950"/>
        <dbReference type="ChEBI" id="CHEBI:82612"/>
        <dbReference type="ChEBI" id="CHEBI:85445"/>
        <dbReference type="ChEBI" id="CHEBI:85448"/>
        <dbReference type="EC" id="2.1.1.63"/>
    </reaction>
</comment>
<dbReference type="GO" id="GO:0006281">
    <property type="term" value="P:DNA repair"/>
    <property type="evidence" value="ECO:0007669"/>
    <property type="project" value="UniProtKB-KW"/>
</dbReference>
<comment type="catalytic activity">
    <reaction evidence="1">
        <text>a 4-O-methyl-thymidine in DNA + L-cysteinyl-[protein] = a thymidine in DNA + S-methyl-L-cysteinyl-[protein]</text>
        <dbReference type="Rhea" id="RHEA:53428"/>
        <dbReference type="Rhea" id="RHEA-COMP:10131"/>
        <dbReference type="Rhea" id="RHEA-COMP:10132"/>
        <dbReference type="Rhea" id="RHEA-COMP:13555"/>
        <dbReference type="Rhea" id="RHEA-COMP:13556"/>
        <dbReference type="ChEBI" id="CHEBI:29950"/>
        <dbReference type="ChEBI" id="CHEBI:82612"/>
        <dbReference type="ChEBI" id="CHEBI:137386"/>
        <dbReference type="ChEBI" id="CHEBI:137387"/>
        <dbReference type="EC" id="2.1.1.63"/>
    </reaction>
</comment>
<evidence type="ECO:0000256" key="4">
    <source>
        <dbReference type="ARBA" id="ARBA00022763"/>
    </source>
</evidence>
<dbReference type="Gene3D" id="1.10.10.10">
    <property type="entry name" value="Winged helix-like DNA-binding domain superfamily/Winged helix DNA-binding domain"/>
    <property type="match status" value="1"/>
</dbReference>
<keyword evidence="4" id="KW-0227">DNA damage</keyword>
<dbReference type="InterPro" id="IPR014048">
    <property type="entry name" value="MethylDNA_cys_MeTrfase_DNA-bd"/>
</dbReference>
<dbReference type="Proteomes" id="UP000176923">
    <property type="component" value="Unassembled WGS sequence"/>
</dbReference>
<sequence>MGTFQKINDIVAKIPQGKVATYGQIAKLAGVSSPKIVGFALHVNKDPIAVPCHRVVNRFGHLASGYAMGGKDKQKKRLEDEGVKIDSDNKVDLDKYLWVP</sequence>
<feature type="domain" description="Methylated-DNA-[protein]-cysteine S-methyltransferase DNA binding" evidence="7">
    <location>
        <begin position="5"/>
        <end position="83"/>
    </location>
</feature>
<evidence type="ECO:0000313" key="9">
    <source>
        <dbReference type="Proteomes" id="UP000176923"/>
    </source>
</evidence>
<evidence type="ECO:0000256" key="1">
    <source>
        <dbReference type="ARBA" id="ARBA00001286"/>
    </source>
</evidence>
<gene>
    <name evidence="8" type="ORF">A3D77_07130</name>
</gene>
<keyword evidence="2 8" id="KW-0489">Methyltransferase</keyword>
<comment type="caution">
    <text evidence="8">The sequence shown here is derived from an EMBL/GenBank/DDBJ whole genome shotgun (WGS) entry which is preliminary data.</text>
</comment>
<evidence type="ECO:0000256" key="2">
    <source>
        <dbReference type="ARBA" id="ARBA00022603"/>
    </source>
</evidence>
<dbReference type="PANTHER" id="PTHR42942">
    <property type="entry name" value="6-O-METHYLGUANINE DNA METHYLTRANSFERASE"/>
    <property type="match status" value="1"/>
</dbReference>
<keyword evidence="3 8" id="KW-0808">Transferase</keyword>
<dbReference type="InterPro" id="IPR036388">
    <property type="entry name" value="WH-like_DNA-bd_sf"/>
</dbReference>
<dbReference type="InterPro" id="IPR001497">
    <property type="entry name" value="MethylDNA_cys_MeTrfase_AS"/>
</dbReference>
<evidence type="ECO:0000256" key="6">
    <source>
        <dbReference type="ARBA" id="ARBA00049348"/>
    </source>
</evidence>
<dbReference type="PROSITE" id="PS00374">
    <property type="entry name" value="MGMT"/>
    <property type="match status" value="1"/>
</dbReference>
<dbReference type="AlphaFoldDB" id="A0A1F5ZL91"/>
<name>A0A1F5ZL91_9BACT</name>
<dbReference type="CDD" id="cd06445">
    <property type="entry name" value="ATase"/>
    <property type="match status" value="1"/>
</dbReference>
<dbReference type="PANTHER" id="PTHR42942:SF1">
    <property type="entry name" value="ALKYLTRANSFERASE-LIKE PROTEIN 1"/>
    <property type="match status" value="1"/>
</dbReference>
<keyword evidence="5" id="KW-0234">DNA repair</keyword>